<gene>
    <name evidence="2" type="ORF">GALL_105600</name>
</gene>
<dbReference type="Pfam" id="PF04298">
    <property type="entry name" value="Zn_peptidase_2"/>
    <property type="match status" value="1"/>
</dbReference>
<sequence>MILAWIALLIVPLVFGLYAQYRVSRAYNKNLQIQSRGRITGAEAAEAVMRAAGINGVEVVEVDGMLTDHYDPVNRRLALSSDNFRGTSLAALGVSAHEAGHAIQDKEGYAMMRIRQTLVPAAQIAAPVAGFVMSFGLFMAFLIGSQFFGILMLKLGIVALLAIAVFQFVTLPVEFDASRRAKLQLVNLGILDSDEIHGVNETLDAAALTYVAALVTTIGQLLYLILQLMGSGGRRSD</sequence>
<dbReference type="EMBL" id="MLJW01000038">
    <property type="protein sequence ID" value="OIR07304.1"/>
    <property type="molecule type" value="Genomic_DNA"/>
</dbReference>
<comment type="caution">
    <text evidence="2">The sequence shown here is derived from an EMBL/GenBank/DDBJ whole genome shotgun (WGS) entry which is preliminary data.</text>
</comment>
<reference evidence="2" key="1">
    <citation type="submission" date="2016-10" db="EMBL/GenBank/DDBJ databases">
        <title>Sequence of Gallionella enrichment culture.</title>
        <authorList>
            <person name="Poehlein A."/>
            <person name="Muehling M."/>
            <person name="Daniel R."/>
        </authorList>
    </citation>
    <scope>NUCLEOTIDE SEQUENCE</scope>
</reference>
<dbReference type="PANTHER" id="PTHR36434">
    <property type="entry name" value="MEMBRANE PROTEASE YUGP-RELATED"/>
    <property type="match status" value="1"/>
</dbReference>
<feature type="transmembrane region" description="Helical" evidence="1">
    <location>
        <begin position="207"/>
        <end position="226"/>
    </location>
</feature>
<feature type="transmembrane region" description="Helical" evidence="1">
    <location>
        <begin position="124"/>
        <end position="144"/>
    </location>
</feature>
<keyword evidence="1" id="KW-0812">Transmembrane</keyword>
<evidence type="ECO:0000256" key="1">
    <source>
        <dbReference type="SAM" id="Phobius"/>
    </source>
</evidence>
<dbReference type="AlphaFoldDB" id="A0A1J5STG6"/>
<name>A0A1J5STG6_9ZZZZ</name>
<keyword evidence="1" id="KW-1133">Transmembrane helix</keyword>
<accession>A0A1J5STG6</accession>
<protein>
    <submittedName>
        <fullName evidence="2">Putative neutral zinc metallopeptidase</fullName>
    </submittedName>
</protein>
<organism evidence="2">
    <name type="scientific">mine drainage metagenome</name>
    <dbReference type="NCBI Taxonomy" id="410659"/>
    <lineage>
        <taxon>unclassified sequences</taxon>
        <taxon>metagenomes</taxon>
        <taxon>ecological metagenomes</taxon>
    </lineage>
</organism>
<feature type="transmembrane region" description="Helical" evidence="1">
    <location>
        <begin position="151"/>
        <end position="169"/>
    </location>
</feature>
<dbReference type="PANTHER" id="PTHR36434:SF1">
    <property type="entry name" value="MEMBRANE PROTEASE YUGP-RELATED"/>
    <property type="match status" value="1"/>
</dbReference>
<dbReference type="InterPro" id="IPR007395">
    <property type="entry name" value="Zn_peptidase_2"/>
</dbReference>
<evidence type="ECO:0000313" key="2">
    <source>
        <dbReference type="EMBL" id="OIR07304.1"/>
    </source>
</evidence>
<proteinExistence type="predicted"/>
<keyword evidence="1" id="KW-0472">Membrane</keyword>